<sequence length="68" mass="7738">MIKIAACSLCKHLLTKRGEVPKCKAFPNGIPDVITTGDEFHLEPFEGDGGIQYERLDESRDFRRIFNL</sequence>
<evidence type="ECO:0000313" key="1">
    <source>
        <dbReference type="EMBL" id="MDQ0166617.1"/>
    </source>
</evidence>
<name>A0ABT9W068_9BACI</name>
<proteinExistence type="predicted"/>
<gene>
    <name evidence="1" type="ORF">J2S11_002521</name>
</gene>
<protein>
    <submittedName>
        <fullName evidence="1">Uncharacterized protein</fullName>
    </submittedName>
</protein>
<reference evidence="1 2" key="1">
    <citation type="submission" date="2023-07" db="EMBL/GenBank/DDBJ databases">
        <title>Genomic Encyclopedia of Type Strains, Phase IV (KMG-IV): sequencing the most valuable type-strain genomes for metagenomic binning, comparative biology and taxonomic classification.</title>
        <authorList>
            <person name="Goeker M."/>
        </authorList>
    </citation>
    <scope>NUCLEOTIDE SEQUENCE [LARGE SCALE GENOMIC DNA]</scope>
    <source>
        <strain evidence="1 2">DSM 12751</strain>
    </source>
</reference>
<comment type="caution">
    <text evidence="1">The sequence shown here is derived from an EMBL/GenBank/DDBJ whole genome shotgun (WGS) entry which is preliminary data.</text>
</comment>
<evidence type="ECO:0000313" key="2">
    <source>
        <dbReference type="Proteomes" id="UP001235840"/>
    </source>
</evidence>
<keyword evidence="2" id="KW-1185">Reference proteome</keyword>
<dbReference type="Proteomes" id="UP001235840">
    <property type="component" value="Unassembled WGS sequence"/>
</dbReference>
<dbReference type="RefSeq" id="WP_307394954.1">
    <property type="nucleotide sequence ID" value="NZ_BAAADK010000045.1"/>
</dbReference>
<accession>A0ABT9W068</accession>
<organism evidence="1 2">
    <name type="scientific">Caldalkalibacillus horti</name>
    <dbReference type="NCBI Taxonomy" id="77523"/>
    <lineage>
        <taxon>Bacteria</taxon>
        <taxon>Bacillati</taxon>
        <taxon>Bacillota</taxon>
        <taxon>Bacilli</taxon>
        <taxon>Bacillales</taxon>
        <taxon>Bacillaceae</taxon>
        <taxon>Caldalkalibacillus</taxon>
    </lineage>
</organism>
<dbReference type="EMBL" id="JAUSTY010000009">
    <property type="protein sequence ID" value="MDQ0166617.1"/>
    <property type="molecule type" value="Genomic_DNA"/>
</dbReference>